<evidence type="ECO:0000313" key="4">
    <source>
        <dbReference type="Proteomes" id="UP000246115"/>
    </source>
</evidence>
<reference evidence="2 6" key="1">
    <citation type="submission" date="2018-08" db="EMBL/GenBank/DDBJ databases">
        <title>Draft genome of Streptococcus sp .nov. Z2.</title>
        <authorList>
            <person name="Tian Z."/>
        </authorList>
    </citation>
    <scope>NUCLEOTIDE SEQUENCE [LARGE SCALE GENOMIC DNA]</scope>
    <source>
        <strain evidence="2 6">Z2</strain>
    </source>
</reference>
<dbReference type="Proteomes" id="UP000246115">
    <property type="component" value="Chromosome"/>
</dbReference>
<dbReference type="KEGG" id="schj:DDV21_009950"/>
<reference evidence="4" key="3">
    <citation type="submission" date="2018-08" db="EMBL/GenBank/DDBJ databases">
        <title>Streptococcus chenjunshii sp. nov., isolated from stools sample of the Tibetan antelope in the Qinghai-Tibet plateau, China.</title>
        <authorList>
            <person name="Tian Z."/>
        </authorList>
    </citation>
    <scope>NUCLEOTIDE SEQUENCE [LARGE SCALE GENOMIC DNA]</scope>
    <source>
        <strain evidence="4">Z15</strain>
    </source>
</reference>
<dbReference type="Proteomes" id="UP000262901">
    <property type="component" value="Unassembled WGS sequence"/>
</dbReference>
<proteinExistence type="predicted"/>
<reference evidence="3 5" key="2">
    <citation type="submission" date="2018-08" db="EMBL/GenBank/DDBJ databases">
        <title>Draft genome of Streptococcus sp. nov. Z1.</title>
        <authorList>
            <person name="Tian Z."/>
        </authorList>
    </citation>
    <scope>NUCLEOTIDE SEQUENCE [LARGE SCALE GENOMIC DNA]</scope>
    <source>
        <strain evidence="3">Z1</strain>
        <strain evidence="5">Z1(2018)</strain>
    </source>
</reference>
<evidence type="ECO:0000313" key="1">
    <source>
        <dbReference type="EMBL" id="AXQ79375.1"/>
    </source>
</evidence>
<reference evidence="1" key="4">
    <citation type="journal article" date="2019" name="Int. J. Syst. Evol. Microbiol.">
        <title>Streptococcus chenjunshii sp. nov. isolated from feces of Tibetan antelopes.</title>
        <authorList>
            <person name="Tian Z."/>
            <person name="Lu S."/>
            <person name="Jin D."/>
            <person name="Yang J."/>
            <person name="Pu J."/>
            <person name="Lai X.H."/>
            <person name="Bai X.N."/>
            <person name="Wu X.M."/>
            <person name="Li J."/>
            <person name="Wang S."/>
            <person name="Xu J."/>
        </authorList>
    </citation>
    <scope>NUCLEOTIDE SEQUENCE</scope>
    <source>
        <strain evidence="1">Z15</strain>
    </source>
</reference>
<dbReference type="EMBL" id="QVQZ01000016">
    <property type="protein sequence ID" value="RFU52898.1"/>
    <property type="molecule type" value="Genomic_DNA"/>
</dbReference>
<dbReference type="EMBL" id="CP031733">
    <property type="protein sequence ID" value="AXQ79375.1"/>
    <property type="molecule type" value="Genomic_DNA"/>
</dbReference>
<evidence type="ECO:0000313" key="3">
    <source>
        <dbReference type="EMBL" id="RFU52898.1"/>
    </source>
</evidence>
<protein>
    <submittedName>
        <fullName evidence="3">Uncharacterized protein</fullName>
    </submittedName>
</protein>
<sequence length="85" mass="9610">MCPLILWGSVSLPSRSGSGQNVFQGDFIVSAPTSPAGILKFENALAAVFRKYDKKGQKLKTYFTFLIILAEVRLRNQRFRAYRQP</sequence>
<dbReference type="Proteomes" id="UP000264056">
    <property type="component" value="Unassembled WGS sequence"/>
</dbReference>
<accession>A0A372KMU5</accession>
<evidence type="ECO:0000313" key="6">
    <source>
        <dbReference type="Proteomes" id="UP000264056"/>
    </source>
</evidence>
<keyword evidence="6" id="KW-1185">Reference proteome</keyword>
<accession>A0A346NED0</accession>
<dbReference type="AlphaFoldDB" id="A0A372KMU5"/>
<dbReference type="EMBL" id="QVQY01000048">
    <property type="protein sequence ID" value="RFU50071.1"/>
    <property type="molecule type" value="Genomic_DNA"/>
</dbReference>
<evidence type="ECO:0000313" key="5">
    <source>
        <dbReference type="Proteomes" id="UP000262901"/>
    </source>
</evidence>
<gene>
    <name evidence="1" type="ORF">DDV21_009950</name>
    <name evidence="2" type="ORF">DDV22_10540</name>
    <name evidence="3" type="ORF">DDV23_07220</name>
</gene>
<organism evidence="3 5">
    <name type="scientific">Streptococcus chenjunshii</name>
    <dbReference type="NCBI Taxonomy" id="2173853"/>
    <lineage>
        <taxon>Bacteria</taxon>
        <taxon>Bacillati</taxon>
        <taxon>Bacillota</taxon>
        <taxon>Bacilli</taxon>
        <taxon>Lactobacillales</taxon>
        <taxon>Streptococcaceae</taxon>
        <taxon>Streptococcus</taxon>
    </lineage>
</organism>
<evidence type="ECO:0000313" key="2">
    <source>
        <dbReference type="EMBL" id="RFU50071.1"/>
    </source>
</evidence>
<name>A0A372KMU5_9STRE</name>